<evidence type="ECO:0000313" key="1">
    <source>
        <dbReference type="EMBL" id="AUN97588.1"/>
    </source>
</evidence>
<organism evidence="1 2">
    <name type="scientific">Bacteriovorax stolpii</name>
    <name type="common">Bdellovibrio stolpii</name>
    <dbReference type="NCBI Taxonomy" id="960"/>
    <lineage>
        <taxon>Bacteria</taxon>
        <taxon>Pseudomonadati</taxon>
        <taxon>Bdellovibrionota</taxon>
        <taxon>Bacteriovoracia</taxon>
        <taxon>Bacteriovoracales</taxon>
        <taxon>Bacteriovoracaceae</taxon>
        <taxon>Bacteriovorax</taxon>
    </lineage>
</organism>
<dbReference type="Proteomes" id="UP000235584">
    <property type="component" value="Chromosome"/>
</dbReference>
<dbReference type="OrthoDB" id="5561224at2"/>
<gene>
    <name evidence="1" type="ORF">C0V70_05565</name>
</gene>
<dbReference type="EMBL" id="CP025704">
    <property type="protein sequence ID" value="AUN97588.1"/>
    <property type="molecule type" value="Genomic_DNA"/>
</dbReference>
<evidence type="ECO:0000313" key="2">
    <source>
        <dbReference type="Proteomes" id="UP000235584"/>
    </source>
</evidence>
<name>A0A2K9NQ03_BACTC</name>
<dbReference type="KEGG" id="bsto:C0V70_05565"/>
<sequence>MKNRQGSYKKVLMAESFLAPHRHTLIKNIDALLERELSPFELCTLYILLFLRVRHQKNWLQKKEKFTPSGFGKKLLDLIPESFQLTQWEKQKLEGISAVELFQYFNLKGIPLAVNRTMVNWAQGTWKIEVLTHIPSPRELLRMQVKNTRCITLTVKHEEIDQLVLSSRDPLSFVLHDLHHADHFFNSEYSLKGQLGFYSLVDKVYDQPLLKKSLKEDSQFKSEFDYVVSDMNAYVIHLFKCFKSAFTRTDEKLETKVFPELLEWWQMPLEAKTAAHKLNTPDFQEEDETHLRLFFENSQEIFA</sequence>
<reference evidence="1 2" key="1">
    <citation type="submission" date="2018-01" db="EMBL/GenBank/DDBJ databases">
        <title>Complete genome sequence of Bacteriovorax stolpii DSM12778.</title>
        <authorList>
            <person name="Tang B."/>
            <person name="Chang J."/>
        </authorList>
    </citation>
    <scope>NUCLEOTIDE SEQUENCE [LARGE SCALE GENOMIC DNA]</scope>
    <source>
        <strain evidence="1 2">DSM 12778</strain>
    </source>
</reference>
<proteinExistence type="predicted"/>
<accession>A0A2K9NQ03</accession>
<protein>
    <submittedName>
        <fullName evidence="1">Uncharacterized protein</fullName>
    </submittedName>
</protein>
<dbReference type="RefSeq" id="WP_102242883.1">
    <property type="nucleotide sequence ID" value="NZ_CP025704.1"/>
</dbReference>
<dbReference type="AlphaFoldDB" id="A0A2K9NQ03"/>
<keyword evidence="2" id="KW-1185">Reference proteome</keyword>